<keyword evidence="3" id="KW-0479">Metal-binding</keyword>
<sequence>MSCKHEKQMLQPSRVAQHTGYRRSNRLERAKAAGVFDVSLFEDADFPGPLVLPNDEIDLDPDYPPQSFSDWQKLITPKSLPFKRKKIYLVPPPAWTEKASFSYRNEWHHRHLLPPGSESIVEYLAAFYQGFEVLQLRKEILTFDEWIEEGGTEQSQSFVALNTGTESIRIRKRPMPNKGRGFQLNLNDLLDGAIAVLPDDALALILLMDFDLYEDDDDDFVCGRAYGESHVCVVSSFRYSPARDNDIEVDFEHFWPASHCATYVEDQVDKYIEKPATKSGRKGQTEAKTSTT</sequence>
<evidence type="ECO:0000256" key="3">
    <source>
        <dbReference type="ARBA" id="ARBA00022723"/>
    </source>
</evidence>
<dbReference type="Gene3D" id="3.40.390.10">
    <property type="entry name" value="Collagenase (Catalytic Domain)"/>
    <property type="match status" value="1"/>
</dbReference>
<dbReference type="AlphaFoldDB" id="A0AB74J2E8"/>
<dbReference type="GO" id="GO:0046872">
    <property type="term" value="F:metal ion binding"/>
    <property type="evidence" value="ECO:0007669"/>
    <property type="project" value="UniProtKB-KW"/>
</dbReference>
<dbReference type="InterPro" id="IPR012962">
    <property type="entry name" value="Pept_M54_archaemetzincn"/>
</dbReference>
<protein>
    <submittedName>
        <fullName evidence="8">Uncharacterized protein</fullName>
    </submittedName>
</protein>
<dbReference type="PANTHER" id="PTHR15910:SF1">
    <property type="entry name" value="ARCHAEMETZINCIN-2"/>
    <property type="match status" value="1"/>
</dbReference>
<evidence type="ECO:0000256" key="7">
    <source>
        <dbReference type="SAM" id="MobiDB-lite"/>
    </source>
</evidence>
<accession>A0AB74J2E8</accession>
<evidence type="ECO:0000256" key="2">
    <source>
        <dbReference type="ARBA" id="ARBA00022670"/>
    </source>
</evidence>
<dbReference type="Proteomes" id="UP000309076">
    <property type="component" value="Unassembled WGS sequence"/>
</dbReference>
<evidence type="ECO:0000313" key="9">
    <source>
        <dbReference type="Proteomes" id="UP000309076"/>
    </source>
</evidence>
<evidence type="ECO:0000313" key="8">
    <source>
        <dbReference type="EMBL" id="THW46952.1"/>
    </source>
</evidence>
<dbReference type="PANTHER" id="PTHR15910">
    <property type="entry name" value="ARCHAEMETZINCIN"/>
    <property type="match status" value="1"/>
</dbReference>
<proteinExistence type="predicted"/>
<name>A0AB74J2E8_AURPU</name>
<dbReference type="EMBL" id="QZAM01000053">
    <property type="protein sequence ID" value="THW46952.1"/>
    <property type="molecule type" value="Genomic_DNA"/>
</dbReference>
<comment type="caution">
    <text evidence="8">The sequence shown here is derived from an EMBL/GenBank/DDBJ whole genome shotgun (WGS) entry which is preliminary data.</text>
</comment>
<evidence type="ECO:0000256" key="5">
    <source>
        <dbReference type="ARBA" id="ARBA00022833"/>
    </source>
</evidence>
<evidence type="ECO:0000256" key="4">
    <source>
        <dbReference type="ARBA" id="ARBA00022801"/>
    </source>
</evidence>
<reference evidence="8 9" key="1">
    <citation type="submission" date="2018-10" db="EMBL/GenBank/DDBJ databases">
        <title>Fifty Aureobasidium pullulans genomes reveal a recombining polyextremotolerant generalist.</title>
        <authorList>
            <person name="Gostincar C."/>
            <person name="Turk M."/>
            <person name="Zajc J."/>
            <person name="Gunde-Cimerman N."/>
        </authorList>
    </citation>
    <scope>NUCLEOTIDE SEQUENCE [LARGE SCALE GENOMIC DNA]</scope>
    <source>
        <strain evidence="8 9">EXF-10796</strain>
    </source>
</reference>
<keyword evidence="5" id="KW-0862">Zinc</keyword>
<dbReference type="GO" id="GO:0006508">
    <property type="term" value="P:proteolysis"/>
    <property type="evidence" value="ECO:0007669"/>
    <property type="project" value="UniProtKB-KW"/>
</dbReference>
<keyword evidence="4" id="KW-0378">Hydrolase</keyword>
<organism evidence="8 9">
    <name type="scientific">Aureobasidium pullulans</name>
    <name type="common">Black yeast</name>
    <name type="synonym">Pullularia pullulans</name>
    <dbReference type="NCBI Taxonomy" id="5580"/>
    <lineage>
        <taxon>Eukaryota</taxon>
        <taxon>Fungi</taxon>
        <taxon>Dikarya</taxon>
        <taxon>Ascomycota</taxon>
        <taxon>Pezizomycotina</taxon>
        <taxon>Dothideomycetes</taxon>
        <taxon>Dothideomycetidae</taxon>
        <taxon>Dothideales</taxon>
        <taxon>Saccotheciaceae</taxon>
        <taxon>Aureobasidium</taxon>
    </lineage>
</organism>
<keyword evidence="6" id="KW-0482">Metalloprotease</keyword>
<evidence type="ECO:0000256" key="6">
    <source>
        <dbReference type="ARBA" id="ARBA00023049"/>
    </source>
</evidence>
<dbReference type="InterPro" id="IPR024079">
    <property type="entry name" value="MetalloPept_cat_dom_sf"/>
</dbReference>
<evidence type="ECO:0000256" key="1">
    <source>
        <dbReference type="ARBA" id="ARBA00001947"/>
    </source>
</evidence>
<keyword evidence="2" id="KW-0645">Protease</keyword>
<feature type="region of interest" description="Disordered" evidence="7">
    <location>
        <begin position="1"/>
        <end position="22"/>
    </location>
</feature>
<comment type="cofactor">
    <cofactor evidence="1">
        <name>Zn(2+)</name>
        <dbReference type="ChEBI" id="CHEBI:29105"/>
    </cofactor>
</comment>
<gene>
    <name evidence="8" type="ORF">D6D21_03682</name>
</gene>
<dbReference type="GO" id="GO:0008237">
    <property type="term" value="F:metallopeptidase activity"/>
    <property type="evidence" value="ECO:0007669"/>
    <property type="project" value="UniProtKB-KW"/>
</dbReference>